<dbReference type="AlphaFoldDB" id="A0A839IZ05"/>
<organism evidence="1 2">
    <name type="scientific">Oceanospirillum sediminis</name>
    <dbReference type="NCBI Taxonomy" id="2760088"/>
    <lineage>
        <taxon>Bacteria</taxon>
        <taxon>Pseudomonadati</taxon>
        <taxon>Pseudomonadota</taxon>
        <taxon>Gammaproteobacteria</taxon>
        <taxon>Oceanospirillales</taxon>
        <taxon>Oceanospirillaceae</taxon>
        <taxon>Oceanospirillum</taxon>
    </lineage>
</organism>
<dbReference type="EMBL" id="JACJFM010000062">
    <property type="protein sequence ID" value="MBB1489597.1"/>
    <property type="molecule type" value="Genomic_DNA"/>
</dbReference>
<evidence type="ECO:0000313" key="2">
    <source>
        <dbReference type="Proteomes" id="UP000565262"/>
    </source>
</evidence>
<comment type="caution">
    <text evidence="1">The sequence shown here is derived from an EMBL/GenBank/DDBJ whole genome shotgun (WGS) entry which is preliminary data.</text>
</comment>
<sequence>MFTFIELASFSHRRANYLTDDEFKELQENLIENPEAGVIIQNTGGFRKLRWASRSGGKRGGLRVIYYNLSAKTGKLYLATIYAKTDTADLTPDQKKQLKLVASKLK</sequence>
<protein>
    <submittedName>
        <fullName evidence="1">Type II toxin-antitoxin system RelE/ParE family toxin</fullName>
    </submittedName>
</protein>
<reference evidence="1 2" key="1">
    <citation type="submission" date="2020-08" db="EMBL/GenBank/DDBJ databases">
        <title>Oceanospirillum sp. nov. isolated from marine sediment.</title>
        <authorList>
            <person name="Ji X."/>
        </authorList>
    </citation>
    <scope>NUCLEOTIDE SEQUENCE [LARGE SCALE GENOMIC DNA]</scope>
    <source>
        <strain evidence="1 2">D5</strain>
    </source>
</reference>
<proteinExistence type="predicted"/>
<dbReference type="InterPro" id="IPR009387">
    <property type="entry name" value="HigB-2"/>
</dbReference>
<gene>
    <name evidence="1" type="ORF">H4O21_23585</name>
</gene>
<dbReference type="PIRSF" id="PIRSF039032">
    <property type="entry name" value="HigB-2"/>
    <property type="match status" value="1"/>
</dbReference>
<dbReference type="Proteomes" id="UP000565262">
    <property type="component" value="Unassembled WGS sequence"/>
</dbReference>
<keyword evidence="2" id="KW-1185">Reference proteome</keyword>
<evidence type="ECO:0000313" key="1">
    <source>
        <dbReference type="EMBL" id="MBB1489597.1"/>
    </source>
</evidence>
<accession>A0A839IZ05</accession>
<name>A0A839IZ05_9GAMM</name>